<reference evidence="4" key="1">
    <citation type="journal article" date="2020" name="Microb. Genom.">
        <title>Genetic diversity of clinical and environmental Mucorales isolates obtained from an investigation of mucormycosis cases among solid organ transplant recipients.</title>
        <authorList>
            <person name="Nguyen M.H."/>
            <person name="Kaul D."/>
            <person name="Muto C."/>
            <person name="Cheng S.J."/>
            <person name="Richter R.A."/>
            <person name="Bruno V.M."/>
            <person name="Liu G."/>
            <person name="Beyhan S."/>
            <person name="Sundermann A.J."/>
            <person name="Mounaud S."/>
            <person name="Pasculle A.W."/>
            <person name="Nierman W.C."/>
            <person name="Driscoll E."/>
            <person name="Cumbie R."/>
            <person name="Clancy C.J."/>
            <person name="Dupont C.L."/>
        </authorList>
    </citation>
    <scope>NUCLEOTIDE SEQUENCE</scope>
    <source>
        <strain evidence="4">GL11</strain>
    </source>
</reference>
<evidence type="ECO:0000313" key="4">
    <source>
        <dbReference type="EMBL" id="KAG1306562.1"/>
    </source>
</evidence>
<keyword evidence="1" id="KW-0175">Coiled coil</keyword>
<feature type="compositionally biased region" description="Low complexity" evidence="2">
    <location>
        <begin position="23"/>
        <end position="33"/>
    </location>
</feature>
<feature type="coiled-coil region" evidence="1">
    <location>
        <begin position="111"/>
        <end position="160"/>
    </location>
</feature>
<dbReference type="Proteomes" id="UP000716291">
    <property type="component" value="Unassembled WGS sequence"/>
</dbReference>
<evidence type="ECO:0000259" key="3">
    <source>
        <dbReference type="Pfam" id="PF20497"/>
    </source>
</evidence>
<feature type="region of interest" description="Disordered" evidence="2">
    <location>
        <begin position="1"/>
        <end position="72"/>
    </location>
</feature>
<keyword evidence="5" id="KW-1185">Reference proteome</keyword>
<gene>
    <name evidence="4" type="ORF">G6F64_007502</name>
</gene>
<feature type="compositionally biased region" description="Acidic residues" evidence="2">
    <location>
        <begin position="230"/>
        <end position="241"/>
    </location>
</feature>
<accession>A0A9P7BR68</accession>
<sequence>MMPSQVPPPRVPAMGMPNAQFLQQQQQQQQQQQYRNQNPLMTKRVPQPQPNNKLRQNMPVPEELEEPSGDELDDISARDIAVARYKRNHDYLSEIFTPYKAEHIVPPPLEIQQSKEELEKLIQEHDQKLVEQEKLHQEKLSKFQKEHEQFIQSMNQLNQASTLESIEQASDFIAKEMNVQIEQRMEQVKIVPIPGIKEDAGKEQEEKQVVDQDNNMDIYFDERTEENDFFNDMVNTDDDPTVSEFINTD</sequence>
<evidence type="ECO:0000256" key="1">
    <source>
        <dbReference type="SAM" id="Coils"/>
    </source>
</evidence>
<feature type="compositionally biased region" description="Pro residues" evidence="2">
    <location>
        <begin position="1"/>
        <end position="11"/>
    </location>
</feature>
<dbReference type="EMBL" id="JAANQT010001109">
    <property type="protein sequence ID" value="KAG1306562.1"/>
    <property type="molecule type" value="Genomic_DNA"/>
</dbReference>
<evidence type="ECO:0000256" key="2">
    <source>
        <dbReference type="SAM" id="MobiDB-lite"/>
    </source>
</evidence>
<comment type="caution">
    <text evidence="4">The sequence shown here is derived from an EMBL/GenBank/DDBJ whole genome shotgun (WGS) entry which is preliminary data.</text>
</comment>
<feature type="compositionally biased region" description="Acidic residues" evidence="2">
    <location>
        <begin position="62"/>
        <end position="72"/>
    </location>
</feature>
<protein>
    <recommendedName>
        <fullName evidence="3">SWI/SNF and RSC complexes subunit Ssr4 C-terminal domain-containing protein</fullName>
    </recommendedName>
</protein>
<dbReference type="AlphaFoldDB" id="A0A9P7BR68"/>
<dbReference type="Pfam" id="PF20497">
    <property type="entry name" value="SWI-SNF_Ssr4_C"/>
    <property type="match status" value="1"/>
</dbReference>
<dbReference type="InterPro" id="IPR046464">
    <property type="entry name" value="SWI-SNF_Ssr4_C"/>
</dbReference>
<evidence type="ECO:0000313" key="5">
    <source>
        <dbReference type="Proteomes" id="UP000716291"/>
    </source>
</evidence>
<proteinExistence type="predicted"/>
<name>A0A9P7BR68_RHIOR</name>
<dbReference type="OrthoDB" id="5321006at2759"/>
<organism evidence="4 5">
    <name type="scientific">Rhizopus oryzae</name>
    <name type="common">Mucormycosis agent</name>
    <name type="synonym">Rhizopus arrhizus var. delemar</name>
    <dbReference type="NCBI Taxonomy" id="64495"/>
    <lineage>
        <taxon>Eukaryota</taxon>
        <taxon>Fungi</taxon>
        <taxon>Fungi incertae sedis</taxon>
        <taxon>Mucoromycota</taxon>
        <taxon>Mucoromycotina</taxon>
        <taxon>Mucoromycetes</taxon>
        <taxon>Mucorales</taxon>
        <taxon>Mucorineae</taxon>
        <taxon>Rhizopodaceae</taxon>
        <taxon>Rhizopus</taxon>
    </lineage>
</organism>
<feature type="region of interest" description="Disordered" evidence="2">
    <location>
        <begin position="230"/>
        <end position="249"/>
    </location>
</feature>
<feature type="domain" description="SWI/SNF and RSC complexes subunit Ssr4 C-terminal" evidence="3">
    <location>
        <begin position="66"/>
        <end position="155"/>
    </location>
</feature>